<keyword evidence="1" id="KW-0732">Signal</keyword>
<feature type="signal peptide" evidence="1">
    <location>
        <begin position="1"/>
        <end position="23"/>
    </location>
</feature>
<evidence type="ECO:0000313" key="4">
    <source>
        <dbReference type="Proteomes" id="UP000514716"/>
    </source>
</evidence>
<dbReference type="EMBL" id="CP059540">
    <property type="protein sequence ID" value="QMT18092.1"/>
    <property type="molecule type" value="Genomic_DNA"/>
</dbReference>
<dbReference type="CDD" id="cd06244">
    <property type="entry name" value="M14-like"/>
    <property type="match status" value="1"/>
</dbReference>
<name>A0A7D7MC29_PLAMR</name>
<keyword evidence="3" id="KW-0031">Aminopeptidase</keyword>
<evidence type="ECO:0000313" key="3">
    <source>
        <dbReference type="EMBL" id="QMT18092.1"/>
    </source>
</evidence>
<dbReference type="KEGG" id="pdec:H1Q58_03470"/>
<dbReference type="Pfam" id="PF00246">
    <property type="entry name" value="Peptidase_M14"/>
    <property type="match status" value="1"/>
</dbReference>
<feature type="domain" description="Peptidase M14" evidence="2">
    <location>
        <begin position="190"/>
        <end position="340"/>
    </location>
</feature>
<keyword evidence="4" id="KW-1185">Reference proteome</keyword>
<dbReference type="GO" id="GO:0006508">
    <property type="term" value="P:proteolysis"/>
    <property type="evidence" value="ECO:0007669"/>
    <property type="project" value="InterPro"/>
</dbReference>
<evidence type="ECO:0000259" key="2">
    <source>
        <dbReference type="Pfam" id="PF00246"/>
    </source>
</evidence>
<evidence type="ECO:0000256" key="1">
    <source>
        <dbReference type="SAM" id="SignalP"/>
    </source>
</evidence>
<dbReference type="RefSeq" id="WP_182092746.1">
    <property type="nucleotide sequence ID" value="NZ_CP059540.1"/>
</dbReference>
<protein>
    <submittedName>
        <fullName evidence="3">X-prolyl-dipeptidyl aminopeptidase</fullName>
    </submittedName>
</protein>
<accession>A0A7D7MC29</accession>
<sequence>MKKVFAGWLSAVLVLSAFAPPMAANETGASATQQANQLEVSRSVFSLTEARTVEVSADLGEGVDLEDIEFQFGGKPLSEWQQWTEGQQYNGDPFITVVEEPSFVEGTNKITAVLEFGLLYGTDDLSNRTIRTQYQQFIGDYELALVDSASGDTAAATVELNVYDEFKFYDELKPAIDEIFEAAEEDADNDRYLEYQTVGKTVEGRDIHFVILARDEEAVDQYLNETLPTALEDPESLIEKLENDTMGDYQVPIWFNNIHPDEVEGVDVQVELLEKFALEDEVKFMNTDGDTEFEENLNVDEVLDDAIFLYMFTSNPDGRAANTRANAEGFDLNRDNAYQTQVETQQVNEVLSKWTPLSFVDFHGYVDGFLIEPATPPHNPNFEYDLLIDNMMEQANAMGQAGIANSELTSYFIAKDGYGSGWDDMTPAYTAIYAMLHGALGHTIEVPTLSQDGYNALVGSGLGAANYVHDNKDQLYKEQLEIFKRGVDGEDNRAVDEYYVNAAGEVIGRDRGDNENFFPDYYVIPTDDKNQKNALEAYNMADYLIRNGVEVEKTVKPVEVDAVTYPKGTFIVPMDQAKRGLANAMLYEGDNVSDWDAMYDPIVVNFSDLRGFDLEEVRVENAFDGKTQELEEAVIPTSTVKGNPPKQILENSTNDAIRVVNALLADGKTVEVLTESKGKAEAGDFVVATNDLRAYADDYYFETQVFGNGKNAETEVLEQPSVAATGSAQLNFSLRQLGFRLTDAEGADVIVSDGGSFNAAQVTGKTFVGIGAPALNAVSKSGLLPDFAYTSTGSRHEGLVKANVAEHPLTAGYEQQENLYVTTGSWISSVPEGAEVLASFQDSDDFYLAGWWPGYEQAQGQTMAITAEQGETTFNLFANSLAFRAHTEHSYRFIANSIYDAVSVEAEVVEKGKGKGKKK</sequence>
<keyword evidence="3" id="KW-0645">Protease</keyword>
<dbReference type="SUPFAM" id="SSF53187">
    <property type="entry name" value="Zn-dependent exopeptidases"/>
    <property type="match status" value="1"/>
</dbReference>
<dbReference type="GO" id="GO:0008270">
    <property type="term" value="F:zinc ion binding"/>
    <property type="evidence" value="ECO:0007669"/>
    <property type="project" value="InterPro"/>
</dbReference>
<dbReference type="Proteomes" id="UP000514716">
    <property type="component" value="Chromosome"/>
</dbReference>
<feature type="chain" id="PRO_5038357368" evidence="1">
    <location>
        <begin position="24"/>
        <end position="919"/>
    </location>
</feature>
<dbReference type="GO" id="GO:0004181">
    <property type="term" value="F:metallocarboxypeptidase activity"/>
    <property type="evidence" value="ECO:0007669"/>
    <property type="project" value="InterPro"/>
</dbReference>
<dbReference type="InterPro" id="IPR000834">
    <property type="entry name" value="Peptidase_M14"/>
</dbReference>
<dbReference type="Gene3D" id="3.40.630.10">
    <property type="entry name" value="Zn peptidases"/>
    <property type="match status" value="1"/>
</dbReference>
<reference evidence="3 4" key="1">
    <citation type="submission" date="2020-07" db="EMBL/GenBank/DDBJ databases">
        <title>Screening of a cold-adapted Planococcus bacterium producing protease in traditional shrimp paste and protease identification by genome sequencing.</title>
        <authorList>
            <person name="Gao R."/>
            <person name="Leng W."/>
            <person name="Chu Q."/>
            <person name="Wu X."/>
            <person name="Liu H."/>
            <person name="Li X."/>
        </authorList>
    </citation>
    <scope>NUCLEOTIDE SEQUENCE [LARGE SCALE GENOMIC DNA]</scope>
    <source>
        <strain evidence="3 4">XJ11</strain>
    </source>
</reference>
<keyword evidence="3" id="KW-0378">Hydrolase</keyword>
<proteinExistence type="predicted"/>
<dbReference type="AlphaFoldDB" id="A0A7D7MC29"/>
<dbReference type="GO" id="GO:0004177">
    <property type="term" value="F:aminopeptidase activity"/>
    <property type="evidence" value="ECO:0007669"/>
    <property type="project" value="UniProtKB-KW"/>
</dbReference>
<gene>
    <name evidence="3" type="ORF">H1Q58_03470</name>
</gene>
<organism evidence="3 4">
    <name type="scientific">Planococcus maritimus</name>
    <dbReference type="NCBI Taxonomy" id="192421"/>
    <lineage>
        <taxon>Bacteria</taxon>
        <taxon>Bacillati</taxon>
        <taxon>Bacillota</taxon>
        <taxon>Bacilli</taxon>
        <taxon>Bacillales</taxon>
        <taxon>Caryophanaceae</taxon>
        <taxon>Planococcus</taxon>
    </lineage>
</organism>